<keyword evidence="12" id="KW-1185">Reference proteome</keyword>
<comment type="subcellular location">
    <subcellularLocation>
        <location evidence="1">Cell membrane</location>
        <topology evidence="1">Multi-pass membrane protein</topology>
    </subcellularLocation>
</comment>
<reference evidence="11 12" key="1">
    <citation type="journal article" date="2019" name="Nat. Plants">
        <title>Genome sequencing of Musa balbisiana reveals subgenome evolution and function divergence in polyploid bananas.</title>
        <authorList>
            <person name="Yao X."/>
        </authorList>
    </citation>
    <scope>NUCLEOTIDE SEQUENCE [LARGE SCALE GENOMIC DNA]</scope>
    <source>
        <strain evidence="12">cv. DH-PKW</strain>
        <tissue evidence="11">Leaves</tissue>
    </source>
</reference>
<dbReference type="InterPro" id="IPR044775">
    <property type="entry name" value="MFS_ERD6/Tret1-like"/>
</dbReference>
<name>A0A4S8KEP1_MUSBA</name>
<organism evidence="11 12">
    <name type="scientific">Musa balbisiana</name>
    <name type="common">Banana</name>
    <dbReference type="NCBI Taxonomy" id="52838"/>
    <lineage>
        <taxon>Eukaryota</taxon>
        <taxon>Viridiplantae</taxon>
        <taxon>Streptophyta</taxon>
        <taxon>Embryophyta</taxon>
        <taxon>Tracheophyta</taxon>
        <taxon>Spermatophyta</taxon>
        <taxon>Magnoliopsida</taxon>
        <taxon>Liliopsida</taxon>
        <taxon>Zingiberales</taxon>
        <taxon>Musaceae</taxon>
        <taxon>Musa</taxon>
    </lineage>
</organism>
<feature type="domain" description="Major facilitator superfamily (MFS) profile" evidence="10">
    <location>
        <begin position="59"/>
        <end position="470"/>
    </location>
</feature>
<dbReference type="GO" id="GO:0051119">
    <property type="term" value="F:sugar transmembrane transporter activity"/>
    <property type="evidence" value="ECO:0007669"/>
    <property type="project" value="InterPro"/>
</dbReference>
<dbReference type="Pfam" id="PF00083">
    <property type="entry name" value="Sugar_tr"/>
    <property type="match status" value="1"/>
</dbReference>
<dbReference type="PANTHER" id="PTHR48021:SF92">
    <property type="entry name" value="OS05G0579000 PROTEIN"/>
    <property type="match status" value="1"/>
</dbReference>
<dbReference type="PROSITE" id="PS00217">
    <property type="entry name" value="SUGAR_TRANSPORT_2"/>
    <property type="match status" value="1"/>
</dbReference>
<accession>A0A4S8KEP1</accession>
<evidence type="ECO:0000259" key="10">
    <source>
        <dbReference type="PROSITE" id="PS50850"/>
    </source>
</evidence>
<evidence type="ECO:0000256" key="3">
    <source>
        <dbReference type="ARBA" id="ARBA00022448"/>
    </source>
</evidence>
<dbReference type="InterPro" id="IPR005829">
    <property type="entry name" value="Sugar_transporter_CS"/>
</dbReference>
<dbReference type="InterPro" id="IPR003663">
    <property type="entry name" value="Sugar/inositol_transpt"/>
</dbReference>
<dbReference type="InterPro" id="IPR050549">
    <property type="entry name" value="MFS_Trehalose_Transporter"/>
</dbReference>
<feature type="transmembrane region" description="Helical" evidence="9">
    <location>
        <begin position="418"/>
        <end position="446"/>
    </location>
</feature>
<gene>
    <name evidence="11" type="ORF">C4D60_Mb04t25210</name>
</gene>
<feature type="transmembrane region" description="Helical" evidence="9">
    <location>
        <begin position="183"/>
        <end position="201"/>
    </location>
</feature>
<protein>
    <recommendedName>
        <fullName evidence="10">Major facilitator superfamily (MFS) profile domain-containing protein</fullName>
    </recommendedName>
</protein>
<evidence type="ECO:0000256" key="1">
    <source>
        <dbReference type="ARBA" id="ARBA00004651"/>
    </source>
</evidence>
<dbReference type="AlphaFoldDB" id="A0A4S8KEP1"/>
<feature type="transmembrane region" description="Helical" evidence="9">
    <location>
        <begin position="207"/>
        <end position="228"/>
    </location>
</feature>
<dbReference type="PROSITE" id="PS00216">
    <property type="entry name" value="SUGAR_TRANSPORT_1"/>
    <property type="match status" value="1"/>
</dbReference>
<evidence type="ECO:0000256" key="8">
    <source>
        <dbReference type="ARBA" id="ARBA00023136"/>
    </source>
</evidence>
<dbReference type="Proteomes" id="UP000317650">
    <property type="component" value="Chromosome 4"/>
</dbReference>
<feature type="transmembrane region" description="Helical" evidence="9">
    <location>
        <begin position="355"/>
        <end position="377"/>
    </location>
</feature>
<evidence type="ECO:0000313" key="11">
    <source>
        <dbReference type="EMBL" id="THU73661.1"/>
    </source>
</evidence>
<dbReference type="GO" id="GO:0005886">
    <property type="term" value="C:plasma membrane"/>
    <property type="evidence" value="ECO:0007669"/>
    <property type="project" value="UniProtKB-SubCell"/>
</dbReference>
<evidence type="ECO:0000256" key="5">
    <source>
        <dbReference type="ARBA" id="ARBA00022597"/>
    </source>
</evidence>
<evidence type="ECO:0000256" key="6">
    <source>
        <dbReference type="ARBA" id="ARBA00022692"/>
    </source>
</evidence>
<feature type="transmembrane region" description="Helical" evidence="9">
    <location>
        <begin position="54"/>
        <end position="72"/>
    </location>
</feature>
<dbReference type="STRING" id="52838.A0A4S8KEP1"/>
<evidence type="ECO:0000256" key="4">
    <source>
        <dbReference type="ARBA" id="ARBA00022475"/>
    </source>
</evidence>
<dbReference type="PANTHER" id="PTHR48021">
    <property type="match status" value="1"/>
</dbReference>
<evidence type="ECO:0000256" key="2">
    <source>
        <dbReference type="ARBA" id="ARBA00010992"/>
    </source>
</evidence>
<dbReference type="CDD" id="cd17358">
    <property type="entry name" value="MFS_GLUT6_8_Class3_like"/>
    <property type="match status" value="1"/>
</dbReference>
<dbReference type="InterPro" id="IPR005828">
    <property type="entry name" value="MFS_sugar_transport-like"/>
</dbReference>
<comment type="similarity">
    <text evidence="2">Belongs to the major facilitator superfamily. Sugar transporter (TC 2.A.1.1) family.</text>
</comment>
<dbReference type="SUPFAM" id="SSF103473">
    <property type="entry name" value="MFS general substrate transporter"/>
    <property type="match status" value="1"/>
</dbReference>
<dbReference type="FunFam" id="1.20.1250.20:FF:000218">
    <property type="entry name" value="facilitated trehalose transporter Tret1"/>
    <property type="match status" value="1"/>
</dbReference>
<sequence>MSFRGEESGSEDGRGDLRKPFLHTGSWYRMGMGMGSRQSSLLASSASVIRDSSISVVLCTLIVALGPIQFGFTGGFSSPTQDDIMADLGLSLSEFSIFGSLSNVGAMVGAIASGQLAEYIGRKGSLMIASIPNIIGWLAISFAKDSSFLYMGRLLEGFGVGVISYTVPVYIAEIAPQNLRGALGSVNQLSVTIGILLAYLLGMFVPWRLLAVIGILPCTILIPGLFFIPESPRWLAKMGMMEDFEASLQVLRGFDADITVEVNEIKSKSLRSSEIEEGLCFMLPHMKSSLFFAEISGIIHQKDSNPILTTETKKIQTSSYGEIGIGLLVLQQLSGINGILFYASNIFKAAGLTNGNLATCGLGAIQVVATGVTTWLLDRAGRRILLIISAAGMTLSLLLVSVAFLLEGVFPEESHSYYIMSILSLVGLVAFVIAFSFGLGAIPWIIMSEILPVNIKSLAGSVATQHLPTG</sequence>
<dbReference type="PROSITE" id="PS50850">
    <property type="entry name" value="MFS"/>
    <property type="match status" value="1"/>
</dbReference>
<keyword evidence="3" id="KW-0813">Transport</keyword>
<keyword evidence="4" id="KW-1003">Cell membrane</keyword>
<evidence type="ECO:0000256" key="7">
    <source>
        <dbReference type="ARBA" id="ARBA00022989"/>
    </source>
</evidence>
<dbReference type="EMBL" id="PYDT01000001">
    <property type="protein sequence ID" value="THU73661.1"/>
    <property type="molecule type" value="Genomic_DNA"/>
</dbReference>
<evidence type="ECO:0000256" key="9">
    <source>
        <dbReference type="SAM" id="Phobius"/>
    </source>
</evidence>
<feature type="transmembrane region" description="Helical" evidence="9">
    <location>
        <begin position="92"/>
        <end position="112"/>
    </location>
</feature>
<proteinExistence type="inferred from homology"/>
<dbReference type="PRINTS" id="PR00171">
    <property type="entry name" value="SUGRTRNSPORT"/>
</dbReference>
<keyword evidence="5" id="KW-0762">Sugar transport</keyword>
<keyword evidence="7 9" id="KW-1133">Transmembrane helix</keyword>
<evidence type="ECO:0000313" key="12">
    <source>
        <dbReference type="Proteomes" id="UP000317650"/>
    </source>
</evidence>
<keyword evidence="6 9" id="KW-0812">Transmembrane</keyword>
<comment type="caution">
    <text evidence="11">The sequence shown here is derived from an EMBL/GenBank/DDBJ whole genome shotgun (WGS) entry which is preliminary data.</text>
</comment>
<keyword evidence="8 9" id="KW-0472">Membrane</keyword>
<feature type="transmembrane region" description="Helical" evidence="9">
    <location>
        <begin position="323"/>
        <end position="343"/>
    </location>
</feature>
<dbReference type="Gene3D" id="1.20.1250.20">
    <property type="entry name" value="MFS general substrate transporter like domains"/>
    <property type="match status" value="1"/>
</dbReference>
<feature type="transmembrane region" description="Helical" evidence="9">
    <location>
        <begin position="148"/>
        <end position="171"/>
    </location>
</feature>
<dbReference type="InterPro" id="IPR020846">
    <property type="entry name" value="MFS_dom"/>
</dbReference>
<dbReference type="InterPro" id="IPR036259">
    <property type="entry name" value="MFS_trans_sf"/>
</dbReference>
<feature type="transmembrane region" description="Helical" evidence="9">
    <location>
        <begin position="384"/>
        <end position="406"/>
    </location>
</feature>
<feature type="transmembrane region" description="Helical" evidence="9">
    <location>
        <begin position="124"/>
        <end position="142"/>
    </location>
</feature>